<protein>
    <submittedName>
        <fullName evidence="8">Uncharacterized protein</fullName>
    </submittedName>
</protein>
<organism evidence="8 9">
    <name type="scientific">Datura stramonium</name>
    <name type="common">Jimsonweed</name>
    <name type="synonym">Common thornapple</name>
    <dbReference type="NCBI Taxonomy" id="4076"/>
    <lineage>
        <taxon>Eukaryota</taxon>
        <taxon>Viridiplantae</taxon>
        <taxon>Streptophyta</taxon>
        <taxon>Embryophyta</taxon>
        <taxon>Tracheophyta</taxon>
        <taxon>Spermatophyta</taxon>
        <taxon>Magnoliopsida</taxon>
        <taxon>eudicotyledons</taxon>
        <taxon>Gunneridae</taxon>
        <taxon>Pentapetalae</taxon>
        <taxon>asterids</taxon>
        <taxon>lamiids</taxon>
        <taxon>Solanales</taxon>
        <taxon>Solanaceae</taxon>
        <taxon>Solanoideae</taxon>
        <taxon>Datureae</taxon>
        <taxon>Datura</taxon>
    </lineage>
</organism>
<feature type="domain" description="PHD-type" evidence="6">
    <location>
        <begin position="172"/>
        <end position="233"/>
    </location>
</feature>
<dbReference type="InterPro" id="IPR013083">
    <property type="entry name" value="Znf_RING/FYVE/PHD"/>
</dbReference>
<dbReference type="InterPro" id="IPR019787">
    <property type="entry name" value="Znf_PHD-finger"/>
</dbReference>
<dbReference type="Gene3D" id="3.30.40.10">
    <property type="entry name" value="Zinc/RING finger domain, C3HC4 (zinc finger)"/>
    <property type="match status" value="1"/>
</dbReference>
<feature type="region of interest" description="Disordered" evidence="5">
    <location>
        <begin position="107"/>
        <end position="153"/>
    </location>
</feature>
<keyword evidence="2 4" id="KW-0863">Zinc-finger</keyword>
<comment type="caution">
    <text evidence="8">The sequence shown here is derived from an EMBL/GenBank/DDBJ whole genome shotgun (WGS) entry which is preliminary data.</text>
</comment>
<feature type="region of interest" description="Disordered" evidence="5">
    <location>
        <begin position="64"/>
        <end position="88"/>
    </location>
</feature>
<feature type="domain" description="RING-type" evidence="7">
    <location>
        <begin position="175"/>
        <end position="231"/>
    </location>
</feature>
<keyword evidence="1" id="KW-0479">Metal-binding</keyword>
<dbReference type="Proteomes" id="UP000823775">
    <property type="component" value="Unassembled WGS sequence"/>
</dbReference>
<dbReference type="InterPro" id="IPR034078">
    <property type="entry name" value="NFX1_fam"/>
</dbReference>
<name>A0ABS8S5G8_DATST</name>
<dbReference type="EMBL" id="JACEIK010000297">
    <property type="protein sequence ID" value="MCD7454317.1"/>
    <property type="molecule type" value="Genomic_DNA"/>
</dbReference>
<evidence type="ECO:0000313" key="8">
    <source>
        <dbReference type="EMBL" id="MCD7454317.1"/>
    </source>
</evidence>
<dbReference type="PROSITE" id="PS50089">
    <property type="entry name" value="ZF_RING_2"/>
    <property type="match status" value="1"/>
</dbReference>
<evidence type="ECO:0000313" key="9">
    <source>
        <dbReference type="Proteomes" id="UP000823775"/>
    </source>
</evidence>
<evidence type="ECO:0000256" key="3">
    <source>
        <dbReference type="ARBA" id="ARBA00022833"/>
    </source>
</evidence>
<evidence type="ECO:0000256" key="1">
    <source>
        <dbReference type="ARBA" id="ARBA00022723"/>
    </source>
</evidence>
<proteinExistence type="predicted"/>
<sequence>MGTSVWNFAVSWLNRALGFQSQWAMRLCESLDIKPQYLLNWICNLSLDRDIEYLRISRQNMSFPAQNNRRNNSNSARREWVPRGSTATDTVSAAPVSTVLSPGFAVNGSSSAGDGRDKDNVSVAQEGRVERPIREESPVNGRINPGGEHKRLKDPNLPQLVQEIQEKLSKGNIECMICYDMVRRSAPMWSCSSCYSIFHLNCIKKWARAPTSVDTSAEKNQGFNWRCPGCQSVQLTSSRDIRYLCFCGKSRIPLQICARNPTFMWKPCGKLEKELPGHGLSEEDLCLCLCPTMPSWSLSTLRHLLQLEIAPAEIITTRCSDAEIRSYLRTAVCKVKTCCCGKTSLEEELLFRSNSNLFPRIVVEAYAVGYIAVKRCVIPVIVHHVMFPLTQRCRCGSFSNSGVLQNIRQKMRSSLVIDLVGEELWKASL</sequence>
<evidence type="ECO:0000259" key="7">
    <source>
        <dbReference type="PROSITE" id="PS50089"/>
    </source>
</evidence>
<keyword evidence="3" id="KW-0862">Zinc</keyword>
<evidence type="ECO:0000259" key="6">
    <source>
        <dbReference type="PROSITE" id="PS50016"/>
    </source>
</evidence>
<dbReference type="InterPro" id="IPR001841">
    <property type="entry name" value="Znf_RING"/>
</dbReference>
<gene>
    <name evidence="8" type="ORF">HAX54_024329</name>
</gene>
<dbReference type="PROSITE" id="PS50016">
    <property type="entry name" value="ZF_PHD_2"/>
    <property type="match status" value="1"/>
</dbReference>
<dbReference type="PANTHER" id="PTHR12360">
    <property type="entry name" value="NUCLEAR TRANSCRIPTION FACTOR, X-BOX BINDING 1 NFX1"/>
    <property type="match status" value="1"/>
</dbReference>
<dbReference type="CDD" id="cd16492">
    <property type="entry name" value="RING-CH-C4HC3_NFX1-like"/>
    <property type="match status" value="1"/>
</dbReference>
<evidence type="ECO:0000256" key="4">
    <source>
        <dbReference type="PROSITE-ProRule" id="PRU00175"/>
    </source>
</evidence>
<dbReference type="SUPFAM" id="SSF57850">
    <property type="entry name" value="RING/U-box"/>
    <property type="match status" value="1"/>
</dbReference>
<evidence type="ECO:0000256" key="5">
    <source>
        <dbReference type="SAM" id="MobiDB-lite"/>
    </source>
</evidence>
<keyword evidence="9" id="KW-1185">Reference proteome</keyword>
<evidence type="ECO:0000256" key="2">
    <source>
        <dbReference type="ARBA" id="ARBA00022771"/>
    </source>
</evidence>
<feature type="compositionally biased region" description="Basic and acidic residues" evidence="5">
    <location>
        <begin position="127"/>
        <end position="137"/>
    </location>
</feature>
<accession>A0ABS8S5G8</accession>
<reference evidence="8 9" key="1">
    <citation type="journal article" date="2021" name="BMC Genomics">
        <title>Datura genome reveals duplications of psychoactive alkaloid biosynthetic genes and high mutation rate following tissue culture.</title>
        <authorList>
            <person name="Rajewski A."/>
            <person name="Carter-House D."/>
            <person name="Stajich J."/>
            <person name="Litt A."/>
        </authorList>
    </citation>
    <scope>NUCLEOTIDE SEQUENCE [LARGE SCALE GENOMIC DNA]</scope>
    <source>
        <strain evidence="8">AR-01</strain>
    </source>
</reference>
<dbReference type="PANTHER" id="PTHR12360:SF12">
    <property type="entry name" value="TRANSCRIPTIONAL REPRESSOR NF-X1"/>
    <property type="match status" value="1"/>
</dbReference>